<dbReference type="InterPro" id="IPR029063">
    <property type="entry name" value="SAM-dependent_MTases_sf"/>
</dbReference>
<evidence type="ECO:0000256" key="1">
    <source>
        <dbReference type="ARBA" id="ARBA00022679"/>
    </source>
</evidence>
<keyword evidence="1 4" id="KW-0808">Transferase</keyword>
<dbReference type="RefSeq" id="WP_092782702.1">
    <property type="nucleotide sequence ID" value="NZ_FNAP01000002.1"/>
</dbReference>
<evidence type="ECO:0000259" key="3">
    <source>
        <dbReference type="Pfam" id="PF13649"/>
    </source>
</evidence>
<accession>A0A1G6Z241</accession>
<dbReference type="CDD" id="cd02440">
    <property type="entry name" value="AdoMet_MTases"/>
    <property type="match status" value="1"/>
</dbReference>
<proteinExistence type="predicted"/>
<dbReference type="SUPFAM" id="SSF53335">
    <property type="entry name" value="S-adenosyl-L-methionine-dependent methyltransferases"/>
    <property type="match status" value="1"/>
</dbReference>
<dbReference type="STRING" id="69960.SAMN05421720_102209"/>
<keyword evidence="4" id="KW-0489">Methyltransferase</keyword>
<dbReference type="GO" id="GO:0032259">
    <property type="term" value="P:methylation"/>
    <property type="evidence" value="ECO:0007669"/>
    <property type="project" value="UniProtKB-KW"/>
</dbReference>
<dbReference type="GO" id="GO:0008168">
    <property type="term" value="F:methyltransferase activity"/>
    <property type="evidence" value="ECO:0007669"/>
    <property type="project" value="UniProtKB-KW"/>
</dbReference>
<dbReference type="Gene3D" id="3.40.50.150">
    <property type="entry name" value="Vaccinia Virus protein VP39"/>
    <property type="match status" value="1"/>
</dbReference>
<feature type="compositionally biased region" description="Basic and acidic residues" evidence="2">
    <location>
        <begin position="27"/>
        <end position="40"/>
    </location>
</feature>
<keyword evidence="5" id="KW-1185">Reference proteome</keyword>
<dbReference type="PANTHER" id="PTHR43861">
    <property type="entry name" value="TRANS-ACONITATE 2-METHYLTRANSFERASE-RELATED"/>
    <property type="match status" value="1"/>
</dbReference>
<feature type="region of interest" description="Disordered" evidence="2">
    <location>
        <begin position="1"/>
        <end position="40"/>
    </location>
</feature>
<sequence length="249" mass="28164">MPLFPFSRGASKRVRPEPPAGSEPPDPETRAALDRHRHDDDRHTITHFSRLLSRHGRSHASLEWNSRESQERRFGVLVEIGIQAGDSVLDVGCGTGDLLAWMERRGLTVDYAGMDLTPMMVEHARARFPERPFVQGCLLDGVDLPKDRFDWVLASGIFAHRRDHPDAHMRDMIAAMLPLAGKGVAVNSLSLTAPQNRQWQLFHADPDATIAWAREQVPRADLREDYDPNDFTLYLYTDAAAARTKPWRP</sequence>
<organism evidence="4 5">
    <name type="scientific">Rhodospira trueperi</name>
    <dbReference type="NCBI Taxonomy" id="69960"/>
    <lineage>
        <taxon>Bacteria</taxon>
        <taxon>Pseudomonadati</taxon>
        <taxon>Pseudomonadota</taxon>
        <taxon>Alphaproteobacteria</taxon>
        <taxon>Rhodospirillales</taxon>
        <taxon>Rhodospirillaceae</taxon>
        <taxon>Rhodospira</taxon>
    </lineage>
</organism>
<evidence type="ECO:0000313" key="5">
    <source>
        <dbReference type="Proteomes" id="UP000199412"/>
    </source>
</evidence>
<dbReference type="Pfam" id="PF13649">
    <property type="entry name" value="Methyltransf_25"/>
    <property type="match status" value="1"/>
</dbReference>
<protein>
    <submittedName>
        <fullName evidence="4">Methyltransferase domain-containing protein</fullName>
    </submittedName>
</protein>
<feature type="domain" description="Methyltransferase" evidence="3">
    <location>
        <begin position="88"/>
        <end position="172"/>
    </location>
</feature>
<dbReference type="Proteomes" id="UP000199412">
    <property type="component" value="Unassembled WGS sequence"/>
</dbReference>
<reference evidence="4 5" key="1">
    <citation type="submission" date="2016-10" db="EMBL/GenBank/DDBJ databases">
        <authorList>
            <person name="de Groot N.N."/>
        </authorList>
    </citation>
    <scope>NUCLEOTIDE SEQUENCE [LARGE SCALE GENOMIC DNA]</scope>
    <source>
        <strain evidence="4 5">ATCC 700224</strain>
    </source>
</reference>
<gene>
    <name evidence="4" type="ORF">SAMN05421720_102209</name>
</gene>
<dbReference type="InterPro" id="IPR041698">
    <property type="entry name" value="Methyltransf_25"/>
</dbReference>
<evidence type="ECO:0000256" key="2">
    <source>
        <dbReference type="SAM" id="MobiDB-lite"/>
    </source>
</evidence>
<dbReference type="EMBL" id="FNAP01000002">
    <property type="protein sequence ID" value="SDD96363.1"/>
    <property type="molecule type" value="Genomic_DNA"/>
</dbReference>
<dbReference type="OrthoDB" id="9800454at2"/>
<name>A0A1G6Z241_9PROT</name>
<dbReference type="AlphaFoldDB" id="A0A1G6Z241"/>
<evidence type="ECO:0000313" key="4">
    <source>
        <dbReference type="EMBL" id="SDD96363.1"/>
    </source>
</evidence>